<protein>
    <recommendedName>
        <fullName evidence="5">Fimbrial protein</fullName>
    </recommendedName>
</protein>
<dbReference type="Proteomes" id="UP001231859">
    <property type="component" value="Chromosome"/>
</dbReference>
<evidence type="ECO:0008006" key="5">
    <source>
        <dbReference type="Google" id="ProtNLM"/>
    </source>
</evidence>
<evidence type="ECO:0000313" key="4">
    <source>
        <dbReference type="Proteomes" id="UP001231859"/>
    </source>
</evidence>
<accession>A0ABY8P1H3</accession>
<evidence type="ECO:0000313" key="3">
    <source>
        <dbReference type="EMBL" id="WGO83338.1"/>
    </source>
</evidence>
<feature type="region of interest" description="Disordered" evidence="1">
    <location>
        <begin position="188"/>
        <end position="238"/>
    </location>
</feature>
<dbReference type="EMBL" id="CP123759">
    <property type="protein sequence ID" value="WGO83338.1"/>
    <property type="molecule type" value="Genomic_DNA"/>
</dbReference>
<evidence type="ECO:0000256" key="2">
    <source>
        <dbReference type="SAM" id="SignalP"/>
    </source>
</evidence>
<dbReference type="PROSITE" id="PS51257">
    <property type="entry name" value="PROKAR_LIPOPROTEIN"/>
    <property type="match status" value="1"/>
</dbReference>
<feature type="compositionally biased region" description="Low complexity" evidence="1">
    <location>
        <begin position="193"/>
        <end position="238"/>
    </location>
</feature>
<gene>
    <name evidence="3" type="ORF">QG404_13515</name>
</gene>
<evidence type="ECO:0000256" key="1">
    <source>
        <dbReference type="SAM" id="MobiDB-lite"/>
    </source>
</evidence>
<feature type="chain" id="PRO_5045937403" description="Fimbrial protein" evidence="2">
    <location>
        <begin position="23"/>
        <end position="238"/>
    </location>
</feature>
<dbReference type="Gene3D" id="2.60.40.3310">
    <property type="match status" value="1"/>
</dbReference>
<reference evidence="3 4" key="1">
    <citation type="submission" date="2023-04" db="EMBL/GenBank/DDBJ databases">
        <title>Genome dynamics across the evolutionary transition to endosymbiosis.</title>
        <authorList>
            <person name="Siozios S."/>
            <person name="Nadal-Jimenez P."/>
            <person name="Azagi T."/>
            <person name="Sprong H."/>
            <person name="Frost C.L."/>
            <person name="Parratt S.R."/>
            <person name="Taylor G."/>
            <person name="Brettell L."/>
            <person name="Lew K.C."/>
            <person name="Croft L."/>
            <person name="King K.C."/>
            <person name="Brockhurst M.A."/>
            <person name="Hypsa V."/>
            <person name="Novakova E."/>
            <person name="Darby A.C."/>
            <person name="Hurst G.D.D."/>
        </authorList>
    </citation>
    <scope>NUCLEOTIDE SEQUENCE [LARGE SCALE GENOMIC DNA]</scope>
    <source>
        <strain evidence="4">aApi_AU</strain>
    </source>
</reference>
<keyword evidence="2" id="KW-0732">Signal</keyword>
<sequence length="238" mass="26295">MRNMLWILLAVSSLSYSALSFAGCIAVGGPLTINGRDIIVHDDTPIGSLLDTFTIGSLQTYHCDDNNTKNMTTGGKLYGEFATTIDGIRVYKTNVAGIGYSLGVQTMCRGGMIFPSKGWQDNIDNIAVCWFSHTWNQITHNFEVRIYKIGPTASGTVTKKQIGATILSYNNHNNWAEENPVFLNSFNVTTTGNNSNQDNNNNSNQHNNNNINKDNHIWPNNGNNGMSHNTNNNNFNLK</sequence>
<name>A0ABY8P1H3_9GAMM</name>
<proteinExistence type="predicted"/>
<dbReference type="RefSeq" id="WP_280937972.1">
    <property type="nucleotide sequence ID" value="NZ_CP123759.1"/>
</dbReference>
<organism evidence="3 4">
    <name type="scientific">Arsenophonus apicola</name>
    <dbReference type="NCBI Taxonomy" id="2879119"/>
    <lineage>
        <taxon>Bacteria</taxon>
        <taxon>Pseudomonadati</taxon>
        <taxon>Pseudomonadota</taxon>
        <taxon>Gammaproteobacteria</taxon>
        <taxon>Enterobacterales</taxon>
        <taxon>Morganellaceae</taxon>
        <taxon>Arsenophonus</taxon>
    </lineage>
</organism>
<feature type="signal peptide" evidence="2">
    <location>
        <begin position="1"/>
        <end position="22"/>
    </location>
</feature>
<keyword evidence="4" id="KW-1185">Reference proteome</keyword>